<evidence type="ECO:0000256" key="2">
    <source>
        <dbReference type="ARBA" id="ARBA00023043"/>
    </source>
</evidence>
<dbReference type="Pfam" id="PF12796">
    <property type="entry name" value="Ank_2"/>
    <property type="match status" value="1"/>
</dbReference>
<keyword evidence="2 3" id="KW-0040">ANK repeat</keyword>
<dbReference type="AlphaFoldDB" id="S7ZXC1"/>
<dbReference type="InterPro" id="IPR002110">
    <property type="entry name" value="Ankyrin_rpt"/>
</dbReference>
<dbReference type="SMART" id="SM00248">
    <property type="entry name" value="ANK"/>
    <property type="match status" value="8"/>
</dbReference>
<dbReference type="InterPro" id="IPR036770">
    <property type="entry name" value="Ankyrin_rpt-contain_sf"/>
</dbReference>
<proteinExistence type="predicted"/>
<gene>
    <name evidence="5" type="ORF">H072_11227</name>
</gene>
<keyword evidence="6" id="KW-1185">Reference proteome</keyword>
<dbReference type="PANTHER" id="PTHR24198:SF165">
    <property type="entry name" value="ANKYRIN REPEAT-CONTAINING PROTEIN-RELATED"/>
    <property type="match status" value="1"/>
</dbReference>
<dbReference type="eggNOG" id="KOG4177">
    <property type="taxonomic scope" value="Eukaryota"/>
</dbReference>
<dbReference type="EMBL" id="AQGS01001161">
    <property type="protein sequence ID" value="EPS35380.1"/>
    <property type="molecule type" value="Genomic_DNA"/>
</dbReference>
<feature type="repeat" description="ANK" evidence="3">
    <location>
        <begin position="347"/>
        <end position="379"/>
    </location>
</feature>
<dbReference type="PANTHER" id="PTHR24198">
    <property type="entry name" value="ANKYRIN REPEAT AND PROTEIN KINASE DOMAIN-CONTAINING PROTEIN"/>
    <property type="match status" value="1"/>
</dbReference>
<feature type="region of interest" description="Disordered" evidence="4">
    <location>
        <begin position="32"/>
        <end position="102"/>
    </location>
</feature>
<dbReference type="OrthoDB" id="366390at2759"/>
<feature type="compositionally biased region" description="Polar residues" evidence="4">
    <location>
        <begin position="51"/>
        <end position="60"/>
    </location>
</feature>
<sequence length="728" mass="82235">MSSIQRDNIPHTPMDIDKPIMAEAFEKHRLVTSRPRTRSEPRGHAAPIALQHSSQNSETPYASIGLKRKHTRTHSSSTTIFDTKRRRTDAEESQRHPSTRVQPDDERIWCATACGNVDTLKALFEALPKNQRANAANLVHRKHLVPPLLSTLCPRTIRTLLEYGADPKLSGSAKVTALDIALLQENVPMMAEILKTEKGRECLTIRNTRWPVILGLRKTEKGEDESVDEQIEREHGFLEKPLMIALHQRNVEAAELILKTAKEHPSLNIFVSRPWREETSKIIRQGDIALLKLFLDYGLDPNQKSMFGNPLLLTAFWDLGGTGESLDANWVRLLLERGANVNAVGRLDITALHRCVMLDKIDIAKLLLDNGASVSMMAQSTGLRPIHHVRSPNMLKLLLSYGANMEEEDREGRNIAHRVVDSPTMIQFLIEKMPEYHHLLSKPDHLGRAPLYFAMTVRRPSTPAISLLLQYTDLSLPMETTWYPRAAFRGKKEKESYLHLAVRSDNFEIFETVLEEYKKRHFNINLRNLALESPIILAVLENKLNYFTLLEENDANMLLPFPNPIFSPNNPVVSSLPLTILAADSSYDDIVDEILVRGRDKLWGDVSDSQGNGPLHYAVHTLDDDRVYRVLAEGRFDPNAINGMGDTPMHFVIKSLRGVCELQLVRPILETMVLGGAGASLQKQDRDGNIPMELLRKKYRSLKKEPCPQSCRGCGGEERSFTNSSIFL</sequence>
<comment type="caution">
    <text evidence="5">The sequence shown here is derived from an EMBL/GenBank/DDBJ whole genome shotgun (WGS) entry which is preliminary data.</text>
</comment>
<organism evidence="5 6">
    <name type="scientific">Dactylellina haptotyla (strain CBS 200.50)</name>
    <name type="common">Nematode-trapping fungus</name>
    <name type="synonym">Monacrosporium haptotylum</name>
    <dbReference type="NCBI Taxonomy" id="1284197"/>
    <lineage>
        <taxon>Eukaryota</taxon>
        <taxon>Fungi</taxon>
        <taxon>Dikarya</taxon>
        <taxon>Ascomycota</taxon>
        <taxon>Pezizomycotina</taxon>
        <taxon>Orbiliomycetes</taxon>
        <taxon>Orbiliales</taxon>
        <taxon>Orbiliaceae</taxon>
        <taxon>Dactylellina</taxon>
    </lineage>
</organism>
<evidence type="ECO:0000313" key="5">
    <source>
        <dbReference type="EMBL" id="EPS35380.1"/>
    </source>
</evidence>
<accession>S7ZXC1</accession>
<dbReference type="STRING" id="1284197.S7ZXC1"/>
<dbReference type="HOGENOM" id="CLU_380355_0_0_1"/>
<evidence type="ECO:0000256" key="1">
    <source>
        <dbReference type="ARBA" id="ARBA00022737"/>
    </source>
</evidence>
<keyword evidence="1" id="KW-0677">Repeat</keyword>
<protein>
    <submittedName>
        <fullName evidence="5">Uncharacterized protein</fullName>
    </submittedName>
</protein>
<name>S7ZXC1_DACHA</name>
<dbReference type="PROSITE" id="PS50088">
    <property type="entry name" value="ANK_REPEAT"/>
    <property type="match status" value="1"/>
</dbReference>
<dbReference type="Proteomes" id="UP000015100">
    <property type="component" value="Unassembled WGS sequence"/>
</dbReference>
<dbReference type="Gene3D" id="1.25.40.20">
    <property type="entry name" value="Ankyrin repeat-containing domain"/>
    <property type="match status" value="3"/>
</dbReference>
<reference evidence="6" key="2">
    <citation type="submission" date="2013-04" db="EMBL/GenBank/DDBJ databases">
        <title>Genomic mechanisms accounting for the adaptation to parasitism in nematode-trapping fungi.</title>
        <authorList>
            <person name="Ahren D.G."/>
        </authorList>
    </citation>
    <scope>NUCLEOTIDE SEQUENCE [LARGE SCALE GENOMIC DNA]</scope>
    <source>
        <strain evidence="6">CBS 200.50</strain>
    </source>
</reference>
<evidence type="ECO:0000313" key="6">
    <source>
        <dbReference type="Proteomes" id="UP000015100"/>
    </source>
</evidence>
<evidence type="ECO:0000256" key="4">
    <source>
        <dbReference type="SAM" id="MobiDB-lite"/>
    </source>
</evidence>
<dbReference type="SUPFAM" id="SSF48403">
    <property type="entry name" value="Ankyrin repeat"/>
    <property type="match status" value="3"/>
</dbReference>
<evidence type="ECO:0000256" key="3">
    <source>
        <dbReference type="PROSITE-ProRule" id="PRU00023"/>
    </source>
</evidence>
<reference evidence="5 6" key="1">
    <citation type="journal article" date="2013" name="PLoS Genet.">
        <title>Genomic mechanisms accounting for the adaptation to parasitism in nematode-trapping fungi.</title>
        <authorList>
            <person name="Meerupati T."/>
            <person name="Andersson K.M."/>
            <person name="Friman E."/>
            <person name="Kumar D."/>
            <person name="Tunlid A."/>
            <person name="Ahren D."/>
        </authorList>
    </citation>
    <scope>NUCLEOTIDE SEQUENCE [LARGE SCALE GENOMIC DNA]</scope>
    <source>
        <strain evidence="5 6">CBS 200.50</strain>
    </source>
</reference>